<dbReference type="Gene3D" id="3.20.20.100">
    <property type="entry name" value="NADP-dependent oxidoreductase domain"/>
    <property type="match status" value="1"/>
</dbReference>
<keyword evidence="4" id="KW-1185">Reference proteome</keyword>
<dbReference type="PRINTS" id="PR00069">
    <property type="entry name" value="ALDKETRDTASE"/>
</dbReference>
<evidence type="ECO:0000256" key="1">
    <source>
        <dbReference type="ARBA" id="ARBA00023002"/>
    </source>
</evidence>
<dbReference type="GO" id="GO:0016491">
    <property type="term" value="F:oxidoreductase activity"/>
    <property type="evidence" value="ECO:0007669"/>
    <property type="project" value="UniProtKB-KW"/>
</dbReference>
<sequence>MAQPEHDEQSITATDKENSFRVGAAGVVKDGAQQVKLRRMGNSDLELSPLGLGCWQFSKGSGMVGKFWPVLNDADIASIVRTSLAGGINWFDTAEVYGGGRSEEALADALHAAGASPRETYIATKWWPIMRTAGSIPRTIDERLRRLKGWPIDLYQVHQPYSFSSATAEMNEMAKLAKAGRIRHIGVSNFSAAKMREADKALRAHGLRLTSNQVKYNLLDRRIERNGILDTAKELGVSIIAYSPLEQGLLSGKFHKNPALVKGITGPRKFSGGFKPAGLQRTQPLINRLDELAVKYGASPSQVALNWLIHANGETVFAIPGASKPHHAEENVRAMTFALGSDELRELAELSALCAKR</sequence>
<proteinExistence type="predicted"/>
<dbReference type="Proteomes" id="UP000479114">
    <property type="component" value="Chromosome"/>
</dbReference>
<dbReference type="Pfam" id="PF00248">
    <property type="entry name" value="Aldo_ket_red"/>
    <property type="match status" value="1"/>
</dbReference>
<evidence type="ECO:0000313" key="3">
    <source>
        <dbReference type="EMBL" id="QHW31610.1"/>
    </source>
</evidence>
<organism evidence="3 4">
    <name type="scientific">Paenibacillus rhizovicinus</name>
    <dbReference type="NCBI Taxonomy" id="2704463"/>
    <lineage>
        <taxon>Bacteria</taxon>
        <taxon>Bacillati</taxon>
        <taxon>Bacillota</taxon>
        <taxon>Bacilli</taxon>
        <taxon>Bacillales</taxon>
        <taxon>Paenibacillaceae</taxon>
        <taxon>Paenibacillus</taxon>
    </lineage>
</organism>
<dbReference type="PANTHER" id="PTHR43364:SF4">
    <property type="entry name" value="NAD(P)-LINKED OXIDOREDUCTASE SUPERFAMILY PROTEIN"/>
    <property type="match status" value="1"/>
</dbReference>
<dbReference type="InterPro" id="IPR023210">
    <property type="entry name" value="NADP_OxRdtase_dom"/>
</dbReference>
<dbReference type="InterPro" id="IPR036812">
    <property type="entry name" value="NAD(P)_OxRdtase_dom_sf"/>
</dbReference>
<evidence type="ECO:0000259" key="2">
    <source>
        <dbReference type="Pfam" id="PF00248"/>
    </source>
</evidence>
<feature type="domain" description="NADP-dependent oxidoreductase" evidence="2">
    <location>
        <begin position="49"/>
        <end position="350"/>
    </location>
</feature>
<dbReference type="EMBL" id="CP048286">
    <property type="protein sequence ID" value="QHW31610.1"/>
    <property type="molecule type" value="Genomic_DNA"/>
</dbReference>
<dbReference type="PROSITE" id="PS00062">
    <property type="entry name" value="ALDOKETO_REDUCTASE_2"/>
    <property type="match status" value="1"/>
</dbReference>
<gene>
    <name evidence="3" type="ORF">GZH47_12665</name>
</gene>
<name>A0A6C0NZC5_9BACL</name>
<accession>A0A6C0NZC5</accession>
<keyword evidence="1" id="KW-0560">Oxidoreductase</keyword>
<dbReference type="InterPro" id="IPR020471">
    <property type="entry name" value="AKR"/>
</dbReference>
<dbReference type="InterPro" id="IPR050523">
    <property type="entry name" value="AKR_Detox_Biosynth"/>
</dbReference>
<dbReference type="AlphaFoldDB" id="A0A6C0NZC5"/>
<protein>
    <submittedName>
        <fullName evidence="3">Aldo/keto reductase</fullName>
    </submittedName>
</protein>
<dbReference type="InterPro" id="IPR018170">
    <property type="entry name" value="Aldo/ket_reductase_CS"/>
</dbReference>
<evidence type="ECO:0000313" key="4">
    <source>
        <dbReference type="Proteomes" id="UP000479114"/>
    </source>
</evidence>
<dbReference type="KEGG" id="prz:GZH47_12665"/>
<dbReference type="PANTHER" id="PTHR43364">
    <property type="entry name" value="NADH-SPECIFIC METHYLGLYOXAL REDUCTASE-RELATED"/>
    <property type="match status" value="1"/>
</dbReference>
<reference evidence="3 4" key="1">
    <citation type="submission" date="2020-02" db="EMBL/GenBank/DDBJ databases">
        <title>Paenibacillus sp. nov., isolated from rhizosphere soil of tomato.</title>
        <authorList>
            <person name="Weon H.-Y."/>
            <person name="Lee S.A."/>
        </authorList>
    </citation>
    <scope>NUCLEOTIDE SEQUENCE [LARGE SCALE GENOMIC DNA]</scope>
    <source>
        <strain evidence="3 4">14171R-81</strain>
    </source>
</reference>
<dbReference type="SUPFAM" id="SSF51430">
    <property type="entry name" value="NAD(P)-linked oxidoreductase"/>
    <property type="match status" value="1"/>
</dbReference>